<comment type="catalytic activity">
    <reaction evidence="1">
        <text>Thiol-dependent hydrolysis of ester, thioester, amide, peptide and isopeptide bonds formed by the C-terminal Gly of ubiquitin (a 76-residue protein attached to proteins as an intracellular targeting signal).</text>
        <dbReference type="EC" id="3.4.19.12"/>
    </reaction>
</comment>
<proteinExistence type="predicted"/>
<dbReference type="Pfam" id="PF02338">
    <property type="entry name" value="OTU"/>
    <property type="match status" value="1"/>
</dbReference>
<feature type="compositionally biased region" description="Pro residues" evidence="7">
    <location>
        <begin position="1059"/>
        <end position="1081"/>
    </location>
</feature>
<keyword evidence="6" id="KW-0788">Thiol protease</keyword>
<dbReference type="AlphaFoldDB" id="A0A6A4VA72"/>
<dbReference type="GO" id="GO:0035871">
    <property type="term" value="P:protein K11-linked deubiquitination"/>
    <property type="evidence" value="ECO:0007669"/>
    <property type="project" value="TreeGrafter"/>
</dbReference>
<reference evidence="9 10" key="1">
    <citation type="submission" date="2019-07" db="EMBL/GenBank/DDBJ databases">
        <title>Draft genome assembly of a fouling barnacle, Amphibalanus amphitrite (Darwin, 1854): The first reference genome for Thecostraca.</title>
        <authorList>
            <person name="Kim W."/>
        </authorList>
    </citation>
    <scope>NUCLEOTIDE SEQUENCE [LARGE SCALE GENOMIC DNA]</scope>
    <source>
        <strain evidence="9">SNU_AA5</strain>
        <tissue evidence="9">Soma without cirri and trophi</tissue>
    </source>
</reference>
<keyword evidence="4" id="KW-0833">Ubl conjugation pathway</keyword>
<dbReference type="GO" id="GO:0016567">
    <property type="term" value="P:protein ubiquitination"/>
    <property type="evidence" value="ECO:0007669"/>
    <property type="project" value="InterPro"/>
</dbReference>
<evidence type="ECO:0000256" key="1">
    <source>
        <dbReference type="ARBA" id="ARBA00000707"/>
    </source>
</evidence>
<feature type="region of interest" description="Disordered" evidence="7">
    <location>
        <begin position="693"/>
        <end position="763"/>
    </location>
</feature>
<dbReference type="GO" id="GO:0004843">
    <property type="term" value="F:cysteine-type deubiquitinase activity"/>
    <property type="evidence" value="ECO:0007669"/>
    <property type="project" value="InterPro"/>
</dbReference>
<keyword evidence="5" id="KW-0378">Hydrolase</keyword>
<dbReference type="PANTHER" id="PTHR14843:SF2">
    <property type="entry name" value="DEUBIQUITINATING PROTEIN VCPIP1"/>
    <property type="match status" value="1"/>
</dbReference>
<accession>A0A6A4VA72</accession>
<evidence type="ECO:0000256" key="5">
    <source>
        <dbReference type="ARBA" id="ARBA00022801"/>
    </source>
</evidence>
<evidence type="ECO:0000256" key="2">
    <source>
        <dbReference type="ARBA" id="ARBA00012759"/>
    </source>
</evidence>
<evidence type="ECO:0000256" key="7">
    <source>
        <dbReference type="SAM" id="MobiDB-lite"/>
    </source>
</evidence>
<sequence length="1100" mass="117401">MSAFMRGACPDAGCARVLFFPAHERSVECSGCGQRHACSALESAAPVEDIRAAALLTYRRLAARGAGAARGPENVKVLGSSNYHCKLVSPLLSSHGLEKSSGRARPLRELTGQAEFQCSVLAPYAFRLSEEHLETPGYGRDTSGSAAYLRHTLQAVAEANDGEERLVPIHADGDGHCLVHALSRALTGRELFWHPLRMNLQQHFTDNMGQYRELFREFISAEDWPLIVDECDPDYVPPDGQPHGLRNIHVFGLANVLRRPIVLLDSFTGLRSSGDYAALFLPALVPPDQCRSGASRHLNSPLCLAWSSAGRNHYIALVPVKDRKLPRLPVSLLPKVWGVDQSLRERYLTITDGCCTIGSDKSLQDGYIQRLTAAMDELFVRNNGVHPELVADAHLHLFKRVGVQGFSPPHVCDEVRLALAEDRLYRCLRCDAVLEQRLEPGWLRRGGYLHRLATEQHGQLSSTRLYRFPLQGILCGYDEEEDRLVLKEDQGITSCPWCHGTVRPVEPTGVPRYKNGDPTRTAAADGARCHCGQKHWWDGVEYDSPPLVCVPPSLFGRCVTPCSFPAVPQFPVTLRWGSRVIGEKVAWFEGESDPALNSNVYQTANQIIVKHFPGVFGIETLVKQVVDQILEQTKSLERPTSCQAAGAAGAGAQAQDGGAKEEDGSSKIILTGMKTLHKEELGVSETERRLKERIERNAPVQQQRKRQPSQELRPAAVPPPRRVEGSPRSSPGPPAAPASPAAAPSPPPAPAGRRVRVVASSGQQADLTLPPEATYGAFLTDVEAALAVERSRIRRVLHGFPPRQVTLAEEELAPFQSGERIQVELAADPSAAPPPPPAASAPAAATAASSAGRPVLPSVPASELDAGIQALVLAAQLSGTELWQQVQAMPVLFAKGGLFYRLAERDVGLTDGKHISLQALPGKMFIYDAASDRLLLCLEPLGGHHPVTAGVERRVLGAAAAPAAAPAPAPTAAGAARIGQLLSSGTRRVTPGRLMNRPVPPTASFTGQGHTLGGSAPAPAPAAVPATSSGAGGTREEGATFVRVGPGSVVLRPAEGEPRPVPPSAPAPAPSPESAPDPAPAPEAAGDGAGDCDGGEMDMS</sequence>
<keyword evidence="3" id="KW-0645">Protease</keyword>
<dbReference type="OrthoDB" id="10012024at2759"/>
<dbReference type="EMBL" id="VIIS01001985">
    <property type="protein sequence ID" value="KAF0290018.1"/>
    <property type="molecule type" value="Genomic_DNA"/>
</dbReference>
<protein>
    <recommendedName>
        <fullName evidence="2">ubiquitinyl hydrolase 1</fullName>
        <ecNumber evidence="2">3.4.19.12</ecNumber>
    </recommendedName>
</protein>
<evidence type="ECO:0000313" key="10">
    <source>
        <dbReference type="Proteomes" id="UP000440578"/>
    </source>
</evidence>
<dbReference type="Proteomes" id="UP000440578">
    <property type="component" value="Unassembled WGS sequence"/>
</dbReference>
<evidence type="ECO:0000256" key="6">
    <source>
        <dbReference type="ARBA" id="ARBA00022807"/>
    </source>
</evidence>
<dbReference type="PANTHER" id="PTHR14843">
    <property type="entry name" value="DEUBIQUITINATING PROTEIN VCIP135"/>
    <property type="match status" value="1"/>
</dbReference>
<dbReference type="InterPro" id="IPR048857">
    <property type="entry name" value="OTU1_Ubl"/>
</dbReference>
<evidence type="ECO:0000313" key="9">
    <source>
        <dbReference type="EMBL" id="KAF0290019.1"/>
    </source>
</evidence>
<dbReference type="GO" id="GO:0071108">
    <property type="term" value="P:protein K48-linked deubiquitination"/>
    <property type="evidence" value="ECO:0007669"/>
    <property type="project" value="TreeGrafter"/>
</dbReference>
<dbReference type="Pfam" id="PF21403">
    <property type="entry name" value="OTU1_UBXL"/>
    <property type="match status" value="1"/>
</dbReference>
<dbReference type="EC" id="3.4.19.12" evidence="2"/>
<name>A0A6A4VA72_AMPAM</name>
<feature type="compositionally biased region" description="Pro residues" evidence="7">
    <location>
        <begin position="730"/>
        <end position="750"/>
    </location>
</feature>
<evidence type="ECO:0000256" key="3">
    <source>
        <dbReference type="ARBA" id="ARBA00022670"/>
    </source>
</evidence>
<dbReference type="Pfam" id="PF19437">
    <property type="entry name" value="VCIP135_N"/>
    <property type="match status" value="1"/>
</dbReference>
<dbReference type="InterPro" id="IPR003323">
    <property type="entry name" value="OTU_dom"/>
</dbReference>
<evidence type="ECO:0000259" key="8">
    <source>
        <dbReference type="PROSITE" id="PS50802"/>
    </source>
</evidence>
<comment type="caution">
    <text evidence="9">The sequence shown here is derived from an EMBL/GenBank/DDBJ whole genome shotgun (WGS) entry which is preliminary data.</text>
</comment>
<dbReference type="InterPro" id="IPR039087">
    <property type="entry name" value="VCPIP1"/>
</dbReference>
<dbReference type="EMBL" id="VIIS01001985">
    <property type="protein sequence ID" value="KAF0290019.1"/>
    <property type="molecule type" value="Genomic_DNA"/>
</dbReference>
<feature type="region of interest" description="Disordered" evidence="7">
    <location>
        <begin position="983"/>
        <end position="1100"/>
    </location>
</feature>
<dbReference type="GO" id="GO:0090168">
    <property type="term" value="P:Golgi reassembly"/>
    <property type="evidence" value="ECO:0007669"/>
    <property type="project" value="TreeGrafter"/>
</dbReference>
<dbReference type="InterPro" id="IPR045827">
    <property type="entry name" value="VCPIP1_N"/>
</dbReference>
<evidence type="ECO:0000256" key="4">
    <source>
        <dbReference type="ARBA" id="ARBA00022786"/>
    </source>
</evidence>
<feature type="compositionally biased region" description="Low complexity" evidence="7">
    <location>
        <begin position="1013"/>
        <end position="1029"/>
    </location>
</feature>
<gene>
    <name evidence="9" type="primary">VCPIP1_1</name>
    <name evidence="9" type="ORF">FJT64_011735</name>
</gene>
<dbReference type="GO" id="GO:0016320">
    <property type="term" value="P:endoplasmic reticulum membrane fusion"/>
    <property type="evidence" value="ECO:0007669"/>
    <property type="project" value="TreeGrafter"/>
</dbReference>
<organism evidence="9 10">
    <name type="scientific">Amphibalanus amphitrite</name>
    <name type="common">Striped barnacle</name>
    <name type="synonym">Balanus amphitrite</name>
    <dbReference type="NCBI Taxonomy" id="1232801"/>
    <lineage>
        <taxon>Eukaryota</taxon>
        <taxon>Metazoa</taxon>
        <taxon>Ecdysozoa</taxon>
        <taxon>Arthropoda</taxon>
        <taxon>Crustacea</taxon>
        <taxon>Multicrustacea</taxon>
        <taxon>Cirripedia</taxon>
        <taxon>Thoracica</taxon>
        <taxon>Thoracicalcarea</taxon>
        <taxon>Balanomorpha</taxon>
        <taxon>Balanoidea</taxon>
        <taxon>Balanidae</taxon>
        <taxon>Amphibalaninae</taxon>
        <taxon>Amphibalanus</taxon>
    </lineage>
</organism>
<feature type="domain" description="OTU" evidence="8">
    <location>
        <begin position="166"/>
        <end position="320"/>
    </location>
</feature>
<dbReference type="Gene3D" id="3.10.20.90">
    <property type="entry name" value="Phosphatidylinositol 3-kinase Catalytic Subunit, Chain A, domain 1"/>
    <property type="match status" value="1"/>
</dbReference>
<dbReference type="PROSITE" id="PS50802">
    <property type="entry name" value="OTU"/>
    <property type="match status" value="1"/>
</dbReference>
<keyword evidence="10" id="KW-1185">Reference proteome</keyword>
<dbReference type="CDD" id="cd22769">
    <property type="entry name" value="OTU_VCIP135"/>
    <property type="match status" value="1"/>
</dbReference>